<dbReference type="Gene3D" id="1.10.150.130">
    <property type="match status" value="1"/>
</dbReference>
<keyword evidence="3" id="KW-0804">Transcription</keyword>
<feature type="region of interest" description="Disordered" evidence="5">
    <location>
        <begin position="415"/>
        <end position="442"/>
    </location>
</feature>
<dbReference type="STRING" id="860235.AOZ06_04080"/>
<evidence type="ECO:0008006" key="10">
    <source>
        <dbReference type="Google" id="ProtNLM"/>
    </source>
</evidence>
<feature type="region of interest" description="Disordered" evidence="5">
    <location>
        <begin position="109"/>
        <end position="129"/>
    </location>
</feature>
<accession>A0A0N7F2M1</accession>
<dbReference type="EMBL" id="CP012752">
    <property type="protein sequence ID" value="ALG06215.1"/>
    <property type="molecule type" value="Genomic_DNA"/>
</dbReference>
<dbReference type="PROSITE" id="PS50949">
    <property type="entry name" value="HTH_GNTR"/>
    <property type="match status" value="1"/>
</dbReference>
<name>A0A0N7F2M1_9PSEU</name>
<dbReference type="GO" id="GO:0015074">
    <property type="term" value="P:DNA integration"/>
    <property type="evidence" value="ECO:0007669"/>
    <property type="project" value="InterPro"/>
</dbReference>
<keyword evidence="9" id="KW-1185">Reference proteome</keyword>
<dbReference type="InterPro" id="IPR002104">
    <property type="entry name" value="Integrase_catalytic"/>
</dbReference>
<dbReference type="InterPro" id="IPR036390">
    <property type="entry name" value="WH_DNA-bd_sf"/>
</dbReference>
<dbReference type="SUPFAM" id="SSF56349">
    <property type="entry name" value="DNA breaking-rejoining enzymes"/>
    <property type="match status" value="1"/>
</dbReference>
<gene>
    <name evidence="8" type="ORF">AOZ06_04080</name>
</gene>
<evidence type="ECO:0000256" key="2">
    <source>
        <dbReference type="ARBA" id="ARBA00023125"/>
    </source>
</evidence>
<dbReference type="CDD" id="cd01189">
    <property type="entry name" value="INT_ICEBs1_C_like"/>
    <property type="match status" value="1"/>
</dbReference>
<feature type="region of interest" description="Disordered" evidence="5">
    <location>
        <begin position="51"/>
        <end position="79"/>
    </location>
</feature>
<feature type="compositionally biased region" description="Pro residues" evidence="5">
    <location>
        <begin position="113"/>
        <end position="129"/>
    </location>
</feature>
<dbReference type="InterPro" id="IPR050090">
    <property type="entry name" value="Tyrosine_recombinase_XerCD"/>
</dbReference>
<dbReference type="PROSITE" id="PS51898">
    <property type="entry name" value="TYR_RECOMBINASE"/>
    <property type="match status" value="1"/>
</dbReference>
<dbReference type="SUPFAM" id="SSF46785">
    <property type="entry name" value="Winged helix' DNA-binding domain"/>
    <property type="match status" value="1"/>
</dbReference>
<dbReference type="AlphaFoldDB" id="A0A0N7F2M1"/>
<dbReference type="Proteomes" id="UP000063699">
    <property type="component" value="Chromosome"/>
</dbReference>
<protein>
    <recommendedName>
        <fullName evidence="10">HTH gntR-type domain-containing protein</fullName>
    </recommendedName>
</protein>
<dbReference type="InterPro" id="IPR013762">
    <property type="entry name" value="Integrase-like_cat_sf"/>
</dbReference>
<dbReference type="InterPro" id="IPR000524">
    <property type="entry name" value="Tscrpt_reg_HTH_GntR"/>
</dbReference>
<dbReference type="SMART" id="SM00345">
    <property type="entry name" value="HTH_GNTR"/>
    <property type="match status" value="1"/>
</dbReference>
<feature type="region of interest" description="Disordered" evidence="5">
    <location>
        <begin position="462"/>
        <end position="482"/>
    </location>
</feature>
<dbReference type="InterPro" id="IPR036388">
    <property type="entry name" value="WH-like_DNA-bd_sf"/>
</dbReference>
<dbReference type="Pfam" id="PF00392">
    <property type="entry name" value="GntR"/>
    <property type="match status" value="1"/>
</dbReference>
<keyword evidence="1" id="KW-0805">Transcription regulation</keyword>
<feature type="compositionally biased region" description="Pro residues" evidence="5">
    <location>
        <begin position="420"/>
        <end position="440"/>
    </location>
</feature>
<dbReference type="Gene3D" id="1.10.443.10">
    <property type="entry name" value="Intergrase catalytic core"/>
    <property type="match status" value="1"/>
</dbReference>
<dbReference type="KEGG" id="kphy:AOZ06_04080"/>
<dbReference type="PRINTS" id="PR00035">
    <property type="entry name" value="HTHGNTR"/>
</dbReference>
<keyword evidence="4" id="KW-0233">DNA recombination</keyword>
<dbReference type="InterPro" id="IPR010998">
    <property type="entry name" value="Integrase_recombinase_N"/>
</dbReference>
<feature type="domain" description="Tyr recombinase" evidence="7">
    <location>
        <begin position="122"/>
        <end position="321"/>
    </location>
</feature>
<dbReference type="Pfam" id="PF00589">
    <property type="entry name" value="Phage_integrase"/>
    <property type="match status" value="1"/>
</dbReference>
<sequence length="527" mass="59000">MRAGTHTHSNYSGYLRNHITPLIGHLRVNAVTPETLDGFYAELARCRDHCGTPAHRPITNRPTTTRAEPQDKSPRHACRPLSDTTIRKIHFLISAAYTRARRWGWIHTSPTPLASPPPVPSPNPQPPTPDEVTRILTHAWPNPDLGVLIWIAIITGARRGELCALRWTDFHPDRPVLYIVRNIAQHNRHTVEKDTKNHQHRHIALDPDTTALLLAYRRYRELHADRHGDTLRSDAFIFSPAPDGTRRLKPSTFSQRYRRLVVRLGIHTTLHKLRHFSATELILARVDLRTVASRLGHTNASLTLNTYTAWISEADQHATTTLTQRIPVRLTPPPRHQPIPQPSGLYQPIAADLRNAITNGTYPVGSPLPTNNELATHYHVSRGTIHRAITQLAEQKLITVSRGRRAIVLAAAPTSLRTPTPTPPPNKIPFPVPTPQPQPRPRAAHRHRTARQISHRHVAGIRNSQANQRNISTSPKHDTLPNNQHIKLVDNQALRTTNDATPSGANSVQIAITSAQPFTIVLTSTPQ</sequence>
<evidence type="ECO:0000259" key="7">
    <source>
        <dbReference type="PROSITE" id="PS51898"/>
    </source>
</evidence>
<evidence type="ECO:0000256" key="3">
    <source>
        <dbReference type="ARBA" id="ARBA00023163"/>
    </source>
</evidence>
<dbReference type="InterPro" id="IPR011010">
    <property type="entry name" value="DNA_brk_join_enz"/>
</dbReference>
<evidence type="ECO:0000313" key="8">
    <source>
        <dbReference type="EMBL" id="ALG06215.1"/>
    </source>
</evidence>
<dbReference type="GO" id="GO:0003700">
    <property type="term" value="F:DNA-binding transcription factor activity"/>
    <property type="evidence" value="ECO:0007669"/>
    <property type="project" value="InterPro"/>
</dbReference>
<evidence type="ECO:0000259" key="6">
    <source>
        <dbReference type="PROSITE" id="PS50949"/>
    </source>
</evidence>
<evidence type="ECO:0000256" key="1">
    <source>
        <dbReference type="ARBA" id="ARBA00023015"/>
    </source>
</evidence>
<dbReference type="Gene3D" id="1.10.10.10">
    <property type="entry name" value="Winged helix-like DNA-binding domain superfamily/Winged helix DNA-binding domain"/>
    <property type="match status" value="1"/>
</dbReference>
<keyword evidence="2" id="KW-0238">DNA-binding</keyword>
<dbReference type="GO" id="GO:0003677">
    <property type="term" value="F:DNA binding"/>
    <property type="evidence" value="ECO:0007669"/>
    <property type="project" value="UniProtKB-KW"/>
</dbReference>
<dbReference type="PANTHER" id="PTHR30349">
    <property type="entry name" value="PHAGE INTEGRASE-RELATED"/>
    <property type="match status" value="1"/>
</dbReference>
<organism evidence="8 9">
    <name type="scientific">Kibdelosporangium phytohabitans</name>
    <dbReference type="NCBI Taxonomy" id="860235"/>
    <lineage>
        <taxon>Bacteria</taxon>
        <taxon>Bacillati</taxon>
        <taxon>Actinomycetota</taxon>
        <taxon>Actinomycetes</taxon>
        <taxon>Pseudonocardiales</taxon>
        <taxon>Pseudonocardiaceae</taxon>
        <taxon>Kibdelosporangium</taxon>
    </lineage>
</organism>
<evidence type="ECO:0000313" key="9">
    <source>
        <dbReference type="Proteomes" id="UP000063699"/>
    </source>
</evidence>
<reference evidence="8 9" key="1">
    <citation type="submission" date="2015-07" db="EMBL/GenBank/DDBJ databases">
        <title>Genome sequencing of Kibdelosporangium phytohabitans.</title>
        <authorList>
            <person name="Qin S."/>
            <person name="Xing K."/>
        </authorList>
    </citation>
    <scope>NUCLEOTIDE SEQUENCE [LARGE SCALE GENOMIC DNA]</scope>
    <source>
        <strain evidence="8 9">KLBMP1111</strain>
    </source>
</reference>
<proteinExistence type="predicted"/>
<evidence type="ECO:0000256" key="5">
    <source>
        <dbReference type="SAM" id="MobiDB-lite"/>
    </source>
</evidence>
<evidence type="ECO:0000256" key="4">
    <source>
        <dbReference type="ARBA" id="ARBA00023172"/>
    </source>
</evidence>
<feature type="domain" description="HTH gntR-type" evidence="6">
    <location>
        <begin position="343"/>
        <end position="411"/>
    </location>
</feature>
<dbReference type="CDD" id="cd07377">
    <property type="entry name" value="WHTH_GntR"/>
    <property type="match status" value="1"/>
</dbReference>
<dbReference type="GO" id="GO:0006310">
    <property type="term" value="P:DNA recombination"/>
    <property type="evidence" value="ECO:0007669"/>
    <property type="project" value="UniProtKB-KW"/>
</dbReference>